<evidence type="ECO:0000256" key="5">
    <source>
        <dbReference type="ARBA" id="ARBA00022989"/>
    </source>
</evidence>
<keyword evidence="3" id="KW-1003">Cell membrane</keyword>
<feature type="transmembrane region" description="Helical" evidence="7">
    <location>
        <begin position="422"/>
        <end position="446"/>
    </location>
</feature>
<dbReference type="EMBL" id="SACP01000019">
    <property type="protein sequence ID" value="RVU15810.1"/>
    <property type="molecule type" value="Genomic_DNA"/>
</dbReference>
<dbReference type="PANTHER" id="PTHR43044:SF2">
    <property type="entry name" value="POLYSULPHIDE REDUCTASE NRFD"/>
    <property type="match status" value="1"/>
</dbReference>
<feature type="transmembrane region" description="Helical" evidence="7">
    <location>
        <begin position="78"/>
        <end position="98"/>
    </location>
</feature>
<dbReference type="AlphaFoldDB" id="A0A437P0L6"/>
<keyword evidence="4 7" id="KW-0812">Transmembrane</keyword>
<gene>
    <name evidence="8" type="ORF">EOE48_18620</name>
</gene>
<feature type="transmembrane region" description="Helical" evidence="7">
    <location>
        <begin position="533"/>
        <end position="556"/>
    </location>
</feature>
<feature type="transmembrane region" description="Helical" evidence="7">
    <location>
        <begin position="237"/>
        <end position="262"/>
    </location>
</feature>
<evidence type="ECO:0000256" key="7">
    <source>
        <dbReference type="SAM" id="Phobius"/>
    </source>
</evidence>
<feature type="transmembrane region" description="Helical" evidence="7">
    <location>
        <begin position="156"/>
        <end position="179"/>
    </location>
</feature>
<dbReference type="Pfam" id="PF11821">
    <property type="entry name" value="ActD"/>
    <property type="match status" value="1"/>
</dbReference>
<dbReference type="InterPro" id="IPR005614">
    <property type="entry name" value="NrfD-like"/>
</dbReference>
<feature type="transmembrane region" description="Helical" evidence="7">
    <location>
        <begin position="110"/>
        <end position="128"/>
    </location>
</feature>
<sequence>MSGLSSLARPAPAGLGALGRDAAGPALDGRAPRRWWLVLAGAAALVGLFAAALAWLLIRGVGIWDNNNPVVWALDIVSYDWWIGIASGALLAAAVLTLLGTEWRSGVSRIAETVAVLAAAAAALYPIAHLGRPWKFYWTLPTPNTLGLWPQFRSPLVWDAVDIIGFLGVSLTLWGLGLLPDLAYLRDRAFEAVLAEIERRGRPRRLSLLRAQLYGIAALGWRGSAVHWARWAQACRVIALLAVGLVLALQTGASVMLAGSLLPGWHDTLLPVTFLVNALLSGVGVTAALAVLLRRALGLDAVVTVRHLAVLARLLLLLGLASAYCYGAELLSAALHGDAFDRAVILRRIAGDHAWAFWTIVALGLLPVQVFWWRRARRSGRVLALVGLAVAVASFADHFMLLVVTLGHDFLPSSAHAYRMGFWGLATFAGSAGLFLALLLVALRLLPMVSLVEARQAAATRSAPPPNRGRDATEAETRDAPLWGISAEFDSDRSLAAALRAFGRRDLGARLDAYGPVPMPETARALDLPASHIPLIGLGAAVAAGAGFMGLCLYASGIDYVFDVGGRPRFSWPAFLVPSASLAMLGGTLAVLATLLVASRLPRLNHPAFNIPDFPRASSDRFFLAVEIRDPDRFDPARVERVLATLPEMRPLSIRRVPR</sequence>
<evidence type="ECO:0000313" key="9">
    <source>
        <dbReference type="Proteomes" id="UP000286997"/>
    </source>
</evidence>
<dbReference type="Proteomes" id="UP000286997">
    <property type="component" value="Unassembled WGS sequence"/>
</dbReference>
<feature type="transmembrane region" description="Helical" evidence="7">
    <location>
        <begin position="314"/>
        <end position="335"/>
    </location>
</feature>
<keyword evidence="6 7" id="KW-0472">Membrane</keyword>
<dbReference type="Pfam" id="PF03916">
    <property type="entry name" value="NrfD"/>
    <property type="match status" value="1"/>
</dbReference>
<proteinExistence type="inferred from homology"/>
<evidence type="ECO:0000256" key="4">
    <source>
        <dbReference type="ARBA" id="ARBA00022692"/>
    </source>
</evidence>
<feature type="transmembrane region" description="Helical" evidence="7">
    <location>
        <begin position="274"/>
        <end position="293"/>
    </location>
</feature>
<dbReference type="InterPro" id="IPR021776">
    <property type="entry name" value="ActD"/>
</dbReference>
<reference evidence="8 9" key="1">
    <citation type="submission" date="2019-01" db="EMBL/GenBank/DDBJ databases">
        <authorList>
            <person name="Chen W.-M."/>
        </authorList>
    </citation>
    <scope>NUCLEOTIDE SEQUENCE [LARGE SCALE GENOMIC DNA]</scope>
    <source>
        <strain evidence="8 9">TER-1</strain>
    </source>
</reference>
<organism evidence="8 9">
    <name type="scientific">Methylobacterium oryzihabitans</name>
    <dbReference type="NCBI Taxonomy" id="2499852"/>
    <lineage>
        <taxon>Bacteria</taxon>
        <taxon>Pseudomonadati</taxon>
        <taxon>Pseudomonadota</taxon>
        <taxon>Alphaproteobacteria</taxon>
        <taxon>Hyphomicrobiales</taxon>
        <taxon>Methylobacteriaceae</taxon>
        <taxon>Methylobacterium</taxon>
    </lineage>
</organism>
<dbReference type="RefSeq" id="WP_127731891.1">
    <property type="nucleotide sequence ID" value="NZ_SACP01000019.1"/>
</dbReference>
<evidence type="ECO:0000313" key="8">
    <source>
        <dbReference type="EMBL" id="RVU15810.1"/>
    </source>
</evidence>
<feature type="transmembrane region" description="Helical" evidence="7">
    <location>
        <begin position="35"/>
        <end position="58"/>
    </location>
</feature>
<dbReference type="OrthoDB" id="9806499at2"/>
<protein>
    <submittedName>
        <fullName evidence="8">DUF3341 domain-containing protein</fullName>
    </submittedName>
</protein>
<evidence type="ECO:0000256" key="2">
    <source>
        <dbReference type="ARBA" id="ARBA00008929"/>
    </source>
</evidence>
<comment type="similarity">
    <text evidence="2">Belongs to the NrfD family.</text>
</comment>
<evidence type="ECO:0000256" key="3">
    <source>
        <dbReference type="ARBA" id="ARBA00022475"/>
    </source>
</evidence>
<evidence type="ECO:0000256" key="6">
    <source>
        <dbReference type="ARBA" id="ARBA00023136"/>
    </source>
</evidence>
<evidence type="ECO:0000256" key="1">
    <source>
        <dbReference type="ARBA" id="ARBA00004651"/>
    </source>
</evidence>
<dbReference type="PANTHER" id="PTHR43044">
    <property type="match status" value="1"/>
</dbReference>
<feature type="transmembrane region" description="Helical" evidence="7">
    <location>
        <begin position="576"/>
        <end position="598"/>
    </location>
</feature>
<keyword evidence="9" id="KW-1185">Reference proteome</keyword>
<dbReference type="GO" id="GO:0005886">
    <property type="term" value="C:plasma membrane"/>
    <property type="evidence" value="ECO:0007669"/>
    <property type="project" value="UniProtKB-SubCell"/>
</dbReference>
<comment type="caution">
    <text evidence="8">The sequence shown here is derived from an EMBL/GenBank/DDBJ whole genome shotgun (WGS) entry which is preliminary data.</text>
</comment>
<dbReference type="Gene3D" id="1.20.1630.10">
    <property type="entry name" value="Formate dehydrogenase/DMSO reductase domain"/>
    <property type="match status" value="1"/>
</dbReference>
<comment type="subcellular location">
    <subcellularLocation>
        <location evidence="1">Cell membrane</location>
        <topology evidence="1">Multi-pass membrane protein</topology>
    </subcellularLocation>
</comment>
<keyword evidence="5 7" id="KW-1133">Transmembrane helix</keyword>
<feature type="transmembrane region" description="Helical" evidence="7">
    <location>
        <begin position="355"/>
        <end position="373"/>
    </location>
</feature>
<accession>A0A437P0L6</accession>
<feature type="transmembrane region" description="Helical" evidence="7">
    <location>
        <begin position="382"/>
        <end position="402"/>
    </location>
</feature>
<name>A0A437P0L6_9HYPH</name>